<dbReference type="SUPFAM" id="SSF53448">
    <property type="entry name" value="Nucleotide-diphospho-sugar transferases"/>
    <property type="match status" value="1"/>
</dbReference>
<dbReference type="InterPro" id="IPR029063">
    <property type="entry name" value="SAM-dependent_MTases_sf"/>
</dbReference>
<name>A0A4R8GZQ2_9FIRM</name>
<accession>A0A4R8GZQ2</accession>
<dbReference type="SUPFAM" id="SSF53335">
    <property type="entry name" value="S-adenosyl-L-methionine-dependent methyltransferases"/>
    <property type="match status" value="1"/>
</dbReference>
<keyword evidence="2" id="KW-0808">Transferase</keyword>
<evidence type="ECO:0000313" key="3">
    <source>
        <dbReference type="Proteomes" id="UP000295832"/>
    </source>
</evidence>
<dbReference type="RefSeq" id="WP_134115839.1">
    <property type="nucleotide sequence ID" value="NZ_SOEG01000007.1"/>
</dbReference>
<dbReference type="InterPro" id="IPR001173">
    <property type="entry name" value="Glyco_trans_2-like"/>
</dbReference>
<sequence>MLDSDNYFIKEGYTFALEVNSLAKGRKELSYQSDVYLLAYQLAKKFDSKYVIDLGCSKGEQLKKLNKSFDLIGIDSKEYSEEFQEKYPDVIYLEHDFQSSEELSIPKEYLKDSIVICTDLIERLNDPNNLLTKLKEMMDDAALALIMTPERDLLRGVDDFGPPADKTHVREWNQQEFNKLLDYFDFNIEFVGLTSEDTEIEDKNNILAIVANNELTVTLESKDDFKVVAIMTVFNEEDIIYHSIKKLLDQDIYVYIIDNWSTDDSFEIIKGFKEDSNFLGFERFPHSKPSSSFNLIKLLQRVEEVTKTIEADWFIHQDADEIRMAPWNLSLKEAIIYVDTLGYNAINHTVVNFHPVDDQFTQGNHEEDLRYFNFGRLQGDSFQIKAWKNTGQKISLAIHGGHVVGFKGRKVCPYKFVNKHYPIRSQKQGELKIFKYRKPRWNKKEREKGWHLHYDHIKEDHCFIKDADKLNKYISDEDFRSRYLVEIISGLGT</sequence>
<dbReference type="Gene3D" id="3.40.50.150">
    <property type="entry name" value="Vaccinia Virus protein VP39"/>
    <property type="match status" value="1"/>
</dbReference>
<proteinExistence type="predicted"/>
<reference evidence="2 3" key="1">
    <citation type="submission" date="2019-03" db="EMBL/GenBank/DDBJ databases">
        <title>Subsurface microbial communities from deep shales in Ohio and West Virginia, USA.</title>
        <authorList>
            <person name="Wrighton K."/>
        </authorList>
    </citation>
    <scope>NUCLEOTIDE SEQUENCE [LARGE SCALE GENOMIC DNA]</scope>
    <source>
        <strain evidence="2 3">MSL 6dP</strain>
    </source>
</reference>
<dbReference type="CDD" id="cd00761">
    <property type="entry name" value="Glyco_tranf_GTA_type"/>
    <property type="match status" value="1"/>
</dbReference>
<dbReference type="Pfam" id="PF13489">
    <property type="entry name" value="Methyltransf_23"/>
    <property type="match status" value="1"/>
</dbReference>
<dbReference type="Gene3D" id="3.90.550.10">
    <property type="entry name" value="Spore Coat Polysaccharide Biosynthesis Protein SpsA, Chain A"/>
    <property type="match status" value="1"/>
</dbReference>
<organism evidence="2 3">
    <name type="scientific">Orenia marismortui</name>
    <dbReference type="NCBI Taxonomy" id="46469"/>
    <lineage>
        <taxon>Bacteria</taxon>
        <taxon>Bacillati</taxon>
        <taxon>Bacillota</taxon>
        <taxon>Clostridia</taxon>
        <taxon>Halanaerobiales</taxon>
        <taxon>Halobacteroidaceae</taxon>
        <taxon>Orenia</taxon>
    </lineage>
</organism>
<dbReference type="Proteomes" id="UP000295832">
    <property type="component" value="Unassembled WGS sequence"/>
</dbReference>
<keyword evidence="3" id="KW-1185">Reference proteome</keyword>
<protein>
    <submittedName>
        <fullName evidence="2">Glycosyl transferase family 2</fullName>
    </submittedName>
</protein>
<evidence type="ECO:0000313" key="2">
    <source>
        <dbReference type="EMBL" id="TDX52355.1"/>
    </source>
</evidence>
<dbReference type="AlphaFoldDB" id="A0A4R8GZQ2"/>
<evidence type="ECO:0000259" key="1">
    <source>
        <dbReference type="Pfam" id="PF00535"/>
    </source>
</evidence>
<gene>
    <name evidence="2" type="ORF">C7959_10763</name>
</gene>
<dbReference type="EMBL" id="SOEG01000007">
    <property type="protein sequence ID" value="TDX52355.1"/>
    <property type="molecule type" value="Genomic_DNA"/>
</dbReference>
<dbReference type="GO" id="GO:0016740">
    <property type="term" value="F:transferase activity"/>
    <property type="evidence" value="ECO:0007669"/>
    <property type="project" value="UniProtKB-KW"/>
</dbReference>
<feature type="domain" description="Glycosyltransferase 2-like" evidence="1">
    <location>
        <begin position="230"/>
        <end position="274"/>
    </location>
</feature>
<comment type="caution">
    <text evidence="2">The sequence shown here is derived from an EMBL/GenBank/DDBJ whole genome shotgun (WGS) entry which is preliminary data.</text>
</comment>
<dbReference type="Pfam" id="PF00535">
    <property type="entry name" value="Glycos_transf_2"/>
    <property type="match status" value="1"/>
</dbReference>
<dbReference type="InterPro" id="IPR029044">
    <property type="entry name" value="Nucleotide-diphossugar_trans"/>
</dbReference>